<dbReference type="PANTHER" id="PTHR30290:SF9">
    <property type="entry name" value="OLIGOPEPTIDE-BINDING PROTEIN APPA"/>
    <property type="match status" value="1"/>
</dbReference>
<dbReference type="AlphaFoldDB" id="A0AAU7DVL9"/>
<gene>
    <name evidence="6" type="ORF">V5R04_12940</name>
</gene>
<evidence type="ECO:0000259" key="5">
    <source>
        <dbReference type="Pfam" id="PF00496"/>
    </source>
</evidence>
<organism evidence="6">
    <name type="scientific">Jonesiaceae bacterium BS-20</name>
    <dbReference type="NCBI Taxonomy" id="3120821"/>
    <lineage>
        <taxon>Bacteria</taxon>
        <taxon>Bacillati</taxon>
        <taxon>Actinomycetota</taxon>
        <taxon>Actinomycetes</taxon>
        <taxon>Micrococcales</taxon>
        <taxon>Jonesiaceae</taxon>
    </lineage>
</organism>
<comment type="similarity">
    <text evidence="1">Belongs to the bacterial solute-binding protein 5 family.</text>
</comment>
<feature type="domain" description="Solute-binding protein family 5" evidence="5">
    <location>
        <begin position="89"/>
        <end position="476"/>
    </location>
</feature>
<dbReference type="SUPFAM" id="SSF53850">
    <property type="entry name" value="Periplasmic binding protein-like II"/>
    <property type="match status" value="1"/>
</dbReference>
<dbReference type="Gene3D" id="3.10.105.10">
    <property type="entry name" value="Dipeptide-binding Protein, Domain 3"/>
    <property type="match status" value="1"/>
</dbReference>
<dbReference type="GO" id="GO:0042597">
    <property type="term" value="C:periplasmic space"/>
    <property type="evidence" value="ECO:0007669"/>
    <property type="project" value="UniProtKB-ARBA"/>
</dbReference>
<evidence type="ECO:0000256" key="1">
    <source>
        <dbReference type="ARBA" id="ARBA00005695"/>
    </source>
</evidence>
<evidence type="ECO:0000256" key="2">
    <source>
        <dbReference type="ARBA" id="ARBA00022448"/>
    </source>
</evidence>
<feature type="signal peptide" evidence="4">
    <location>
        <begin position="1"/>
        <end position="21"/>
    </location>
</feature>
<evidence type="ECO:0000313" key="6">
    <source>
        <dbReference type="EMBL" id="XBH21110.1"/>
    </source>
</evidence>
<dbReference type="GO" id="GO:0015833">
    <property type="term" value="P:peptide transport"/>
    <property type="evidence" value="ECO:0007669"/>
    <property type="project" value="TreeGrafter"/>
</dbReference>
<dbReference type="Pfam" id="PF00496">
    <property type="entry name" value="SBP_bac_5"/>
    <property type="match status" value="1"/>
</dbReference>
<keyword evidence="3 4" id="KW-0732">Signal</keyword>
<sequence length="561" mass="61254">MALHKKVWQRTAAFAISVSMAATLAACSSDEGAGKPEANSVPQNLTFAITGANLENGHMDPHSSQIDSSSYVLRNVYDSLVALDTDGSFKPWLATEWDISQDGKTYVFTLRQDVTFHDGEPFNAAAAVQNFNHVVDPATASTQALTMLGSELFESAEATGEYELTLHLSEPFAPLMANLSTPSLGFYSPKVLQERTQDELKAGGPEVNVGTGPFIMTNLVAKQQIDFKANPDYAWAPELKTEDGVLSGPTKLETLTVRIIPEESGRVGALQSGDAQVAVNLTPTGLGQLAGVDINRQDSPGMPYSAFLNWDREGGTVFSDVLVRRAFQQGFDLDAAVAAAFGGEYNRAWSILSPTTPNAYEPAVEETWAYDEAAANALLDEAGWTERGADGIRVKDGERLSAEWLAWLPSSDENRALFNFMIDDLKEIGFELTYEAVEGPEYQARYFSESEGFILDFDITDWGYSSLDADILRQHLHSEGYQNASQVKDANVDALLTQAATLTDPAQREPIYQELQRWNVENVAIVPLYLTQFTTASLPSVDGLLFDSYGWPLFAGVTLTK</sequence>
<protein>
    <submittedName>
        <fullName evidence="6">ABC transporter substrate-binding protein</fullName>
    </submittedName>
</protein>
<dbReference type="Gene3D" id="3.40.190.10">
    <property type="entry name" value="Periplasmic binding protein-like II"/>
    <property type="match status" value="1"/>
</dbReference>
<dbReference type="InterPro" id="IPR000914">
    <property type="entry name" value="SBP_5_dom"/>
</dbReference>
<keyword evidence="2" id="KW-0813">Transport</keyword>
<dbReference type="PIRSF" id="PIRSF002741">
    <property type="entry name" value="MppA"/>
    <property type="match status" value="1"/>
</dbReference>
<evidence type="ECO:0000256" key="3">
    <source>
        <dbReference type="ARBA" id="ARBA00022729"/>
    </source>
</evidence>
<dbReference type="InterPro" id="IPR039424">
    <property type="entry name" value="SBP_5"/>
</dbReference>
<dbReference type="PROSITE" id="PS51257">
    <property type="entry name" value="PROKAR_LIPOPROTEIN"/>
    <property type="match status" value="1"/>
</dbReference>
<dbReference type="PANTHER" id="PTHR30290">
    <property type="entry name" value="PERIPLASMIC BINDING COMPONENT OF ABC TRANSPORTER"/>
    <property type="match status" value="1"/>
</dbReference>
<proteinExistence type="inferred from homology"/>
<dbReference type="GO" id="GO:0043190">
    <property type="term" value="C:ATP-binding cassette (ABC) transporter complex"/>
    <property type="evidence" value="ECO:0007669"/>
    <property type="project" value="InterPro"/>
</dbReference>
<accession>A0AAU7DVL9</accession>
<name>A0AAU7DVL9_9MICO</name>
<feature type="chain" id="PRO_5043896443" evidence="4">
    <location>
        <begin position="22"/>
        <end position="561"/>
    </location>
</feature>
<dbReference type="CDD" id="cd08492">
    <property type="entry name" value="PBP2_NikA_DppA_OppA_like_15"/>
    <property type="match status" value="1"/>
</dbReference>
<reference evidence="6" key="1">
    <citation type="submission" date="2024-02" db="EMBL/GenBank/DDBJ databases">
        <title>Tomenella chthoni gen. nov. sp. nov., a member of the family Jonesiaceae isolated from bat guano.</title>
        <authorList>
            <person name="Miller S.L."/>
            <person name="King J."/>
            <person name="Sankaranarayanan K."/>
            <person name="Lawson P.A."/>
        </authorList>
    </citation>
    <scope>NUCLEOTIDE SEQUENCE</scope>
    <source>
        <strain evidence="6">BS-20</strain>
    </source>
</reference>
<dbReference type="GO" id="GO:1904680">
    <property type="term" value="F:peptide transmembrane transporter activity"/>
    <property type="evidence" value="ECO:0007669"/>
    <property type="project" value="TreeGrafter"/>
</dbReference>
<evidence type="ECO:0000256" key="4">
    <source>
        <dbReference type="SAM" id="SignalP"/>
    </source>
</evidence>
<dbReference type="EMBL" id="CP146203">
    <property type="protein sequence ID" value="XBH21110.1"/>
    <property type="molecule type" value="Genomic_DNA"/>
</dbReference>
<dbReference type="InterPro" id="IPR030678">
    <property type="entry name" value="Peptide/Ni-bd"/>
</dbReference>